<dbReference type="SMART" id="SM00382">
    <property type="entry name" value="AAA"/>
    <property type="match status" value="1"/>
</dbReference>
<dbReference type="InterPro" id="IPR036185">
    <property type="entry name" value="DNA_heli_DnaB-like_N_sf"/>
</dbReference>
<protein>
    <recommendedName>
        <fullName evidence="11 12">Replicative DNA helicase</fullName>
        <ecNumber evidence="11 12">5.6.2.3</ecNumber>
    </recommendedName>
</protein>
<keyword evidence="5 12" id="KW-0378">Hydrolase</keyword>
<dbReference type="GO" id="GO:1990077">
    <property type="term" value="C:primosome complex"/>
    <property type="evidence" value="ECO:0007669"/>
    <property type="project" value="UniProtKB-UniRule"/>
</dbReference>
<dbReference type="PANTHER" id="PTHR30153">
    <property type="entry name" value="REPLICATIVE DNA HELICASE DNAB"/>
    <property type="match status" value="1"/>
</dbReference>
<comment type="similarity">
    <text evidence="1 12">Belongs to the helicase family. DnaB subfamily.</text>
</comment>
<keyword evidence="4 12" id="KW-0547">Nucleotide-binding</keyword>
<dbReference type="PANTHER" id="PTHR30153:SF2">
    <property type="entry name" value="REPLICATIVE DNA HELICASE"/>
    <property type="match status" value="1"/>
</dbReference>
<dbReference type="Pfam" id="PF03796">
    <property type="entry name" value="DnaB_C"/>
    <property type="match status" value="1"/>
</dbReference>
<sequence>MQMTMPTIPYDLMAERTTLGSMLLEREAIIAISSQLLPEDFYLEKHGLIYEAMLACYAQRIPPDLATVSSELRKREHLDLVGGVTFLSELLTEVPTAVHVEYYASHVARTAILRRLIESGGKIAALGYETSLDLEVTLNAAEETLFSVTQRQHGAEFIPIRVGVQEYFDHIQRDEDEGTVPTGLVDLDSKLTGGFRPGQLILLAARPGMGKSGLALSIAYHLGVRQRRGVAIVSLEMSKKELIQRFIAMHTGLDNRLVEQRARQGDPRILDALGIIAEAPIAIDDRVGVSIFGIRSEARRLALKQPLDLLIVDYLQLLVGDATTMSRVDEVTRISRQLKLLARELNCPVIALSQLSRAVEQRAGRVPQLSDLRDSGSLEQDADIVLFIYRADQDDENEGVCGRTEIHVAKQRNGPVGIVLTHFDAPTTHFRNLSHRKSIDF</sequence>
<evidence type="ECO:0000256" key="7">
    <source>
        <dbReference type="ARBA" id="ARBA00022840"/>
    </source>
</evidence>
<dbReference type="InterPro" id="IPR016136">
    <property type="entry name" value="DNA_helicase_N/primase_C"/>
</dbReference>
<evidence type="ECO:0000256" key="3">
    <source>
        <dbReference type="ARBA" id="ARBA00022705"/>
    </source>
</evidence>
<evidence type="ECO:0000256" key="2">
    <source>
        <dbReference type="ARBA" id="ARBA00022515"/>
    </source>
</evidence>
<dbReference type="EMBL" id="RSAS01000271">
    <property type="protein sequence ID" value="RRR74471.1"/>
    <property type="molecule type" value="Genomic_DNA"/>
</dbReference>
<dbReference type="GO" id="GO:0003677">
    <property type="term" value="F:DNA binding"/>
    <property type="evidence" value="ECO:0007669"/>
    <property type="project" value="UniProtKB-UniRule"/>
</dbReference>
<evidence type="ECO:0000256" key="5">
    <source>
        <dbReference type="ARBA" id="ARBA00022801"/>
    </source>
</evidence>
<dbReference type="GO" id="GO:0016887">
    <property type="term" value="F:ATP hydrolysis activity"/>
    <property type="evidence" value="ECO:0007669"/>
    <property type="project" value="RHEA"/>
</dbReference>
<dbReference type="SUPFAM" id="SSF48024">
    <property type="entry name" value="N-terminal domain of DnaB helicase"/>
    <property type="match status" value="1"/>
</dbReference>
<dbReference type="GO" id="GO:0005524">
    <property type="term" value="F:ATP binding"/>
    <property type="evidence" value="ECO:0007669"/>
    <property type="project" value="UniProtKB-UniRule"/>
</dbReference>
<keyword evidence="7 12" id="KW-0067">ATP-binding</keyword>
<gene>
    <name evidence="14" type="primary">dnaB</name>
    <name evidence="14" type="ORF">EI684_07025</name>
</gene>
<evidence type="ECO:0000313" key="14">
    <source>
        <dbReference type="EMBL" id="RRR74471.1"/>
    </source>
</evidence>
<keyword evidence="2 12" id="KW-0639">Primosome</keyword>
<dbReference type="CDD" id="cd00984">
    <property type="entry name" value="DnaB_C"/>
    <property type="match status" value="1"/>
</dbReference>
<keyword evidence="3 12" id="KW-0235">DNA replication</keyword>
<dbReference type="PROSITE" id="PS51199">
    <property type="entry name" value="SF4_HELICASE"/>
    <property type="match status" value="1"/>
</dbReference>
<evidence type="ECO:0000256" key="6">
    <source>
        <dbReference type="ARBA" id="ARBA00022806"/>
    </source>
</evidence>
<evidence type="ECO:0000256" key="8">
    <source>
        <dbReference type="ARBA" id="ARBA00023125"/>
    </source>
</evidence>
<keyword evidence="9" id="KW-0413">Isomerase</keyword>
<dbReference type="InterPro" id="IPR007694">
    <property type="entry name" value="DNA_helicase_DnaB-like_C"/>
</dbReference>
<dbReference type="EC" id="5.6.2.3" evidence="11 12"/>
<reference evidence="14 15" key="1">
    <citation type="submission" date="2018-12" db="EMBL/GenBank/DDBJ databases">
        <title>Genome Sequence of Candidatus Viridilinea halotolerans isolated from saline sulfide-rich spring.</title>
        <authorList>
            <person name="Grouzdev D.S."/>
            <person name="Burganskaya E.I."/>
            <person name="Krutkina M.S."/>
            <person name="Sukhacheva M.V."/>
            <person name="Gorlenko V.M."/>
        </authorList>
    </citation>
    <scope>NUCLEOTIDE SEQUENCE [LARGE SCALE GENOMIC DNA]</scope>
    <source>
        <strain evidence="14">Chok-6</strain>
    </source>
</reference>
<evidence type="ECO:0000256" key="9">
    <source>
        <dbReference type="ARBA" id="ARBA00023235"/>
    </source>
</evidence>
<evidence type="ECO:0000256" key="1">
    <source>
        <dbReference type="ARBA" id="ARBA00008428"/>
    </source>
</evidence>
<evidence type="ECO:0000259" key="13">
    <source>
        <dbReference type="PROSITE" id="PS51199"/>
    </source>
</evidence>
<dbReference type="InterPro" id="IPR007693">
    <property type="entry name" value="DNA_helicase_DnaB-like_N"/>
</dbReference>
<dbReference type="AlphaFoldDB" id="A0A426U3P9"/>
<name>A0A426U3P9_9CHLR</name>
<dbReference type="SUPFAM" id="SSF52540">
    <property type="entry name" value="P-loop containing nucleoside triphosphate hydrolases"/>
    <property type="match status" value="1"/>
</dbReference>
<dbReference type="GO" id="GO:0043139">
    <property type="term" value="F:5'-3' DNA helicase activity"/>
    <property type="evidence" value="ECO:0007669"/>
    <property type="project" value="UniProtKB-EC"/>
</dbReference>
<accession>A0A426U3P9</accession>
<dbReference type="GO" id="GO:0005829">
    <property type="term" value="C:cytosol"/>
    <property type="evidence" value="ECO:0007669"/>
    <property type="project" value="TreeGrafter"/>
</dbReference>
<keyword evidence="8 12" id="KW-0238">DNA-binding</keyword>
<dbReference type="InterPro" id="IPR003593">
    <property type="entry name" value="AAA+_ATPase"/>
</dbReference>
<evidence type="ECO:0000256" key="12">
    <source>
        <dbReference type="RuleBase" id="RU362085"/>
    </source>
</evidence>
<comment type="catalytic activity">
    <reaction evidence="10 12">
        <text>ATP + H2O = ADP + phosphate + H(+)</text>
        <dbReference type="Rhea" id="RHEA:13065"/>
        <dbReference type="ChEBI" id="CHEBI:15377"/>
        <dbReference type="ChEBI" id="CHEBI:15378"/>
        <dbReference type="ChEBI" id="CHEBI:30616"/>
        <dbReference type="ChEBI" id="CHEBI:43474"/>
        <dbReference type="ChEBI" id="CHEBI:456216"/>
        <dbReference type="EC" id="5.6.2.3"/>
    </reaction>
</comment>
<evidence type="ECO:0000256" key="11">
    <source>
        <dbReference type="NCBIfam" id="TIGR00665"/>
    </source>
</evidence>
<organism evidence="14 15">
    <name type="scientific">Candidatus Viridilinea halotolerans</name>
    <dbReference type="NCBI Taxonomy" id="2491704"/>
    <lineage>
        <taxon>Bacteria</taxon>
        <taxon>Bacillati</taxon>
        <taxon>Chloroflexota</taxon>
        <taxon>Chloroflexia</taxon>
        <taxon>Chloroflexales</taxon>
        <taxon>Chloroflexineae</taxon>
        <taxon>Oscillochloridaceae</taxon>
        <taxon>Candidatus Viridilinea</taxon>
    </lineage>
</organism>
<comment type="caution">
    <text evidence="14">The sequence shown here is derived from an EMBL/GenBank/DDBJ whole genome shotgun (WGS) entry which is preliminary data.</text>
</comment>
<dbReference type="Pfam" id="PF00772">
    <property type="entry name" value="DnaB"/>
    <property type="match status" value="1"/>
</dbReference>
<evidence type="ECO:0000256" key="4">
    <source>
        <dbReference type="ARBA" id="ARBA00022741"/>
    </source>
</evidence>
<feature type="domain" description="SF4 helicase" evidence="13">
    <location>
        <begin position="173"/>
        <end position="437"/>
    </location>
</feature>
<dbReference type="InterPro" id="IPR007692">
    <property type="entry name" value="DNA_helicase_DnaB"/>
</dbReference>
<evidence type="ECO:0000313" key="15">
    <source>
        <dbReference type="Proteomes" id="UP000280307"/>
    </source>
</evidence>
<dbReference type="GO" id="GO:0006269">
    <property type="term" value="P:DNA replication, synthesis of primer"/>
    <property type="evidence" value="ECO:0007669"/>
    <property type="project" value="UniProtKB-UniRule"/>
</dbReference>
<dbReference type="InterPro" id="IPR027417">
    <property type="entry name" value="P-loop_NTPase"/>
</dbReference>
<proteinExistence type="inferred from homology"/>
<dbReference type="Proteomes" id="UP000280307">
    <property type="component" value="Unassembled WGS sequence"/>
</dbReference>
<dbReference type="NCBIfam" id="TIGR00665">
    <property type="entry name" value="DnaB"/>
    <property type="match status" value="1"/>
</dbReference>
<comment type="function">
    <text evidence="12">The main replicative DNA helicase, it participates in initiation and elongation during chromosome replication. Travels ahead of the DNA replisome, separating dsDNA into templates for DNA synthesis. A processive ATP-dependent 5'-3' DNA helicase it has DNA-dependent ATPase activity.</text>
</comment>
<dbReference type="Gene3D" id="3.40.50.300">
    <property type="entry name" value="P-loop containing nucleotide triphosphate hydrolases"/>
    <property type="match status" value="1"/>
</dbReference>
<dbReference type="Gene3D" id="1.10.860.10">
    <property type="entry name" value="DNAb Helicase, Chain A"/>
    <property type="match status" value="1"/>
</dbReference>
<evidence type="ECO:0000256" key="10">
    <source>
        <dbReference type="ARBA" id="ARBA00048954"/>
    </source>
</evidence>
<keyword evidence="6 12" id="KW-0347">Helicase</keyword>